<dbReference type="SUPFAM" id="SSF53474">
    <property type="entry name" value="alpha/beta-Hydrolases"/>
    <property type="match status" value="1"/>
</dbReference>
<organism evidence="3 4">
    <name type="scientific">Psylliodes chrysocephalus</name>
    <dbReference type="NCBI Taxonomy" id="3402493"/>
    <lineage>
        <taxon>Eukaryota</taxon>
        <taxon>Metazoa</taxon>
        <taxon>Ecdysozoa</taxon>
        <taxon>Arthropoda</taxon>
        <taxon>Hexapoda</taxon>
        <taxon>Insecta</taxon>
        <taxon>Pterygota</taxon>
        <taxon>Neoptera</taxon>
        <taxon>Endopterygota</taxon>
        <taxon>Coleoptera</taxon>
        <taxon>Polyphaga</taxon>
        <taxon>Cucujiformia</taxon>
        <taxon>Chrysomeloidea</taxon>
        <taxon>Chrysomelidae</taxon>
        <taxon>Galerucinae</taxon>
        <taxon>Alticini</taxon>
        <taxon>Psylliodes</taxon>
    </lineage>
</organism>
<proteinExistence type="predicted"/>
<dbReference type="InterPro" id="IPR050309">
    <property type="entry name" value="Type-B_Carboxylest/Lipase"/>
</dbReference>
<keyword evidence="1" id="KW-0325">Glycoprotein</keyword>
<feature type="domain" description="Carboxylesterase type B" evidence="2">
    <location>
        <begin position="1"/>
        <end position="328"/>
    </location>
</feature>
<evidence type="ECO:0000313" key="3">
    <source>
        <dbReference type="EMBL" id="CAH1114944.1"/>
    </source>
</evidence>
<accession>A0A9P0DAQ5</accession>
<name>A0A9P0DAQ5_9CUCU</name>
<dbReference type="InterPro" id="IPR029058">
    <property type="entry name" value="AB_hydrolase_fold"/>
</dbReference>
<sequence>MVSPMSQGLFHKAIASSPTNIGPIPHDQLEIARKQARIVGCPDDCSKNIINCLKTKSFQELGDSLPKFAEFGNDPVLIWSPVIEPDVGQPIFLPENPIRLITNGKFKQVPFITGRTRDEFGWFSLRVLENETLTKQLNENFDKIAPIIFIYERDTNFSRSVSHAIKNFYFINKTIDYSQQKAFADIYEDSITGFAVDRAAKLIAEHSKEPVYYYRFSYKGRYSHRYLPNTNNTVPYGVVHHDDLIYLFYISTAFPLFKEHTPKEVEMVKKLTSLYANFAKTGNPTHDLPKNLIGAKWEPFTSSIQKYLDIGNTIEFKDHLHRKRFEFWEKLFPLSLYTRNQSIDNCNKN</sequence>
<dbReference type="EMBL" id="OV651820">
    <property type="protein sequence ID" value="CAH1114944.1"/>
    <property type="molecule type" value="Genomic_DNA"/>
</dbReference>
<evidence type="ECO:0000256" key="1">
    <source>
        <dbReference type="ARBA" id="ARBA00023180"/>
    </source>
</evidence>
<keyword evidence="4" id="KW-1185">Reference proteome</keyword>
<dbReference type="OrthoDB" id="19653at2759"/>
<evidence type="ECO:0000259" key="2">
    <source>
        <dbReference type="Pfam" id="PF00135"/>
    </source>
</evidence>
<dbReference type="InterPro" id="IPR002018">
    <property type="entry name" value="CarbesteraseB"/>
</dbReference>
<dbReference type="Proteomes" id="UP001153636">
    <property type="component" value="Chromosome 8"/>
</dbReference>
<protein>
    <recommendedName>
        <fullName evidence="2">Carboxylesterase type B domain-containing protein</fullName>
    </recommendedName>
</protein>
<dbReference type="Gene3D" id="3.40.50.1820">
    <property type="entry name" value="alpha/beta hydrolase"/>
    <property type="match status" value="1"/>
</dbReference>
<dbReference type="AlphaFoldDB" id="A0A9P0DAQ5"/>
<dbReference type="PANTHER" id="PTHR11559">
    <property type="entry name" value="CARBOXYLESTERASE"/>
    <property type="match status" value="1"/>
</dbReference>
<reference evidence="3" key="1">
    <citation type="submission" date="2022-01" db="EMBL/GenBank/DDBJ databases">
        <authorList>
            <person name="King R."/>
        </authorList>
    </citation>
    <scope>NUCLEOTIDE SEQUENCE</scope>
</reference>
<gene>
    <name evidence="3" type="ORF">PSYICH_LOCUS14797</name>
</gene>
<evidence type="ECO:0000313" key="4">
    <source>
        <dbReference type="Proteomes" id="UP001153636"/>
    </source>
</evidence>
<dbReference type="Pfam" id="PF00135">
    <property type="entry name" value="COesterase"/>
    <property type="match status" value="1"/>
</dbReference>